<gene>
    <name evidence="1" type="ORF">GGR47_001517</name>
</gene>
<protein>
    <submittedName>
        <fullName evidence="1">Uncharacterized protein</fullName>
    </submittedName>
</protein>
<accession>A0AAW3TRS6</accession>
<keyword evidence="2" id="KW-1185">Reference proteome</keyword>
<proteinExistence type="predicted"/>
<evidence type="ECO:0000313" key="1">
    <source>
        <dbReference type="EMBL" id="MBB3875282.1"/>
    </source>
</evidence>
<dbReference type="Proteomes" id="UP000528945">
    <property type="component" value="Unassembled WGS sequence"/>
</dbReference>
<dbReference type="AlphaFoldDB" id="A0AAW3TRS6"/>
<comment type="caution">
    <text evidence="1">The sequence shown here is derived from an EMBL/GenBank/DDBJ whole genome shotgun (WGS) entry which is preliminary data.</text>
</comment>
<reference evidence="1 2" key="1">
    <citation type="submission" date="2020-08" db="EMBL/GenBank/DDBJ databases">
        <title>Genomic Encyclopedia of Type Strains, Phase IV (KMG-IV): sequencing the most valuable type-strain genomes for metagenomic binning, comparative biology and taxonomic classification.</title>
        <authorList>
            <person name="Goeker M."/>
        </authorList>
    </citation>
    <scope>NUCLEOTIDE SEQUENCE [LARGE SCALE GENOMIC DNA]</scope>
    <source>
        <strain evidence="1 2">DSM 15581</strain>
    </source>
</reference>
<dbReference type="EMBL" id="JACIDB010000002">
    <property type="protein sequence ID" value="MBB3875282.1"/>
    <property type="molecule type" value="Genomic_DNA"/>
</dbReference>
<dbReference type="RefSeq" id="WP_147036066.1">
    <property type="nucleotide sequence ID" value="NZ_JACIDB010000002.1"/>
</dbReference>
<sequence>MNIDTSGWGPFNPNDAHDAACERERLAWTEHTLRRLRKAPKTGSTEEAIWTGGIMAIVQIAYAMHVNTPPDSAREALHQALDFAWLQCASMAMSKGEQN</sequence>
<name>A0AAW3TRS6_9SPHN</name>
<organism evidence="1 2">
    <name type="scientific">Sphingomonas aquatilis</name>
    <dbReference type="NCBI Taxonomy" id="93063"/>
    <lineage>
        <taxon>Bacteria</taxon>
        <taxon>Pseudomonadati</taxon>
        <taxon>Pseudomonadota</taxon>
        <taxon>Alphaproteobacteria</taxon>
        <taxon>Sphingomonadales</taxon>
        <taxon>Sphingomonadaceae</taxon>
        <taxon>Sphingomonas</taxon>
    </lineage>
</organism>
<evidence type="ECO:0000313" key="2">
    <source>
        <dbReference type="Proteomes" id="UP000528945"/>
    </source>
</evidence>